<dbReference type="SUPFAM" id="SSF51695">
    <property type="entry name" value="PLC-like phosphodiesterases"/>
    <property type="match status" value="1"/>
</dbReference>
<evidence type="ECO:0000313" key="8">
    <source>
        <dbReference type="EMBL" id="PZD74580.1"/>
    </source>
</evidence>
<dbReference type="EC" id="4.6.1.13" evidence="2"/>
<comment type="catalytic activity">
    <reaction evidence="1">
        <text>a 1,2-diacyl-sn-glycero-3-phospho-(1D-myo-inositol) = 1D-myo-inositol 1,2-cyclic phosphate + a 1,2-diacyl-sn-glycerol</text>
        <dbReference type="Rhea" id="RHEA:17093"/>
        <dbReference type="ChEBI" id="CHEBI:17815"/>
        <dbReference type="ChEBI" id="CHEBI:57880"/>
        <dbReference type="ChEBI" id="CHEBI:58484"/>
        <dbReference type="EC" id="4.6.1.13"/>
    </reaction>
</comment>
<evidence type="ECO:0000256" key="6">
    <source>
        <dbReference type="SAM" id="MobiDB-lite"/>
    </source>
</evidence>
<evidence type="ECO:0000256" key="2">
    <source>
        <dbReference type="ARBA" id="ARBA00012581"/>
    </source>
</evidence>
<evidence type="ECO:0000256" key="3">
    <source>
        <dbReference type="ARBA" id="ARBA00019758"/>
    </source>
</evidence>
<dbReference type="InterPro" id="IPR017946">
    <property type="entry name" value="PLC-like_Pdiesterase_TIM-brl"/>
</dbReference>
<feature type="compositionally biased region" description="Basic residues" evidence="6">
    <location>
        <begin position="377"/>
        <end position="391"/>
    </location>
</feature>
<evidence type="ECO:0000256" key="5">
    <source>
        <dbReference type="ARBA" id="ARBA00030782"/>
    </source>
</evidence>
<dbReference type="PANTHER" id="PTHR13593:SF140">
    <property type="entry name" value="PLC-LIKE PHOSPHODIESTERASE"/>
    <property type="match status" value="1"/>
</dbReference>
<evidence type="ECO:0000313" key="9">
    <source>
        <dbReference type="Proteomes" id="UP000248857"/>
    </source>
</evidence>
<dbReference type="InterPro" id="IPR000909">
    <property type="entry name" value="PLipase_C_PInositol-sp_X_dom"/>
</dbReference>
<evidence type="ECO:0000259" key="7">
    <source>
        <dbReference type="SMART" id="SM00148"/>
    </source>
</evidence>
<sequence>MRSQLQLHPVTSGRCHLLVAIGYLLSLSPGLKNPQGAIAQPVPKNWRALDTSTRAINEVTIPTTHNSYNYGPRFLLPNVNESIPEQLKNGVRGIELDPHSLGKKIQLFHGLRGLLGKQPASEVLAEISEFVQQHPSEVVVIKINSKVPGPELKALVDRAGLSPYLYVHKKGEAIPTSAELATTNRRVLITNAPGNLSSRLPLCTTRWNLQSPQALWPPREHRAPCSGEFFSVVAFAVEPFLGIGSSDYATIINDYKSLLNLAETAWKLNGKKVWRLEVDFPDIGNVYGVAETLNHWNILKGEVRSQNEVLPEVVWKCQYSIGEEEVETTTYGRFAFPMKPNEKVTITPSHPDYVFSPASLSVTNTAGQDIEENFTATRRRSGNQKNKRLKSRLQEPSPPARTE</sequence>
<dbReference type="PANTHER" id="PTHR13593">
    <property type="match status" value="1"/>
</dbReference>
<dbReference type="AlphaFoldDB" id="A0A2W1JMJ8"/>
<dbReference type="PROSITE" id="PS50007">
    <property type="entry name" value="PIPLC_X_DOMAIN"/>
    <property type="match status" value="1"/>
</dbReference>
<gene>
    <name evidence="8" type="ORF">C1752_00696</name>
</gene>
<dbReference type="SMART" id="SM00148">
    <property type="entry name" value="PLCXc"/>
    <property type="match status" value="1"/>
</dbReference>
<dbReference type="Gene3D" id="3.20.20.190">
    <property type="entry name" value="Phosphatidylinositol (PI) phosphodiesterase"/>
    <property type="match status" value="1"/>
</dbReference>
<dbReference type="GO" id="GO:0008081">
    <property type="term" value="F:phosphoric diester hydrolase activity"/>
    <property type="evidence" value="ECO:0007669"/>
    <property type="project" value="InterPro"/>
</dbReference>
<dbReference type="RefSeq" id="WP_110984677.1">
    <property type="nucleotide sequence ID" value="NZ_CAWNWM010000002.1"/>
</dbReference>
<dbReference type="Proteomes" id="UP000248857">
    <property type="component" value="Unassembled WGS sequence"/>
</dbReference>
<dbReference type="GO" id="GO:0004436">
    <property type="term" value="F:phosphatidylinositol diacylglycerol-lyase activity"/>
    <property type="evidence" value="ECO:0007669"/>
    <property type="project" value="UniProtKB-EC"/>
</dbReference>
<dbReference type="EMBL" id="PQWO01000002">
    <property type="protein sequence ID" value="PZD74580.1"/>
    <property type="molecule type" value="Genomic_DNA"/>
</dbReference>
<accession>A0A2W1JMJ8</accession>
<proteinExistence type="predicted"/>
<keyword evidence="9" id="KW-1185">Reference proteome</keyword>
<comment type="caution">
    <text evidence="8">The sequence shown here is derived from an EMBL/GenBank/DDBJ whole genome shotgun (WGS) entry which is preliminary data.</text>
</comment>
<name>A0A2W1JMJ8_9CYAN</name>
<dbReference type="InterPro" id="IPR051057">
    <property type="entry name" value="PI-PLC_domain"/>
</dbReference>
<feature type="domain" description="Phosphatidylinositol-specific phospholipase C X" evidence="7">
    <location>
        <begin position="50"/>
        <end position="192"/>
    </location>
</feature>
<dbReference type="GO" id="GO:0006629">
    <property type="term" value="P:lipid metabolic process"/>
    <property type="evidence" value="ECO:0007669"/>
    <property type="project" value="InterPro"/>
</dbReference>
<dbReference type="OrthoDB" id="195526at2"/>
<organism evidence="8 9">
    <name type="scientific">Acaryochloris thomasi RCC1774</name>
    <dbReference type="NCBI Taxonomy" id="1764569"/>
    <lineage>
        <taxon>Bacteria</taxon>
        <taxon>Bacillati</taxon>
        <taxon>Cyanobacteriota</taxon>
        <taxon>Cyanophyceae</taxon>
        <taxon>Acaryochloridales</taxon>
        <taxon>Acaryochloridaceae</taxon>
        <taxon>Acaryochloris</taxon>
        <taxon>Acaryochloris thomasi</taxon>
    </lineage>
</organism>
<dbReference type="Pfam" id="PF26178">
    <property type="entry name" value="PI-PLC_cat"/>
    <property type="match status" value="1"/>
</dbReference>
<evidence type="ECO:0000256" key="4">
    <source>
        <dbReference type="ARBA" id="ARBA00030474"/>
    </source>
</evidence>
<protein>
    <recommendedName>
        <fullName evidence="3">1-phosphatidylinositol phosphodiesterase</fullName>
        <ecNumber evidence="2">4.6.1.13</ecNumber>
    </recommendedName>
    <alternativeName>
        <fullName evidence="4">Phosphatidylinositol diacylglycerol-lyase</fullName>
    </alternativeName>
    <alternativeName>
        <fullName evidence="5">Phosphatidylinositol-specific phospholipase C</fullName>
    </alternativeName>
</protein>
<feature type="region of interest" description="Disordered" evidence="6">
    <location>
        <begin position="366"/>
        <end position="403"/>
    </location>
</feature>
<evidence type="ECO:0000256" key="1">
    <source>
        <dbReference type="ARBA" id="ARBA00001316"/>
    </source>
</evidence>
<reference evidence="8 9" key="1">
    <citation type="journal article" date="2018" name="Sci. Rep.">
        <title>A novel species of the marine cyanobacterium Acaryochloris with a unique pigment content and lifestyle.</title>
        <authorList>
            <person name="Partensky F."/>
            <person name="Six C."/>
            <person name="Ratin M."/>
            <person name="Garczarek L."/>
            <person name="Vaulot D."/>
            <person name="Probert I."/>
            <person name="Calteau A."/>
            <person name="Gourvil P."/>
            <person name="Marie D."/>
            <person name="Grebert T."/>
            <person name="Bouchier C."/>
            <person name="Le Panse S."/>
            <person name="Gachenot M."/>
            <person name="Rodriguez F."/>
            <person name="Garrido J.L."/>
        </authorList>
    </citation>
    <scope>NUCLEOTIDE SEQUENCE [LARGE SCALE GENOMIC DNA]</scope>
    <source>
        <strain evidence="8 9">RCC1774</strain>
    </source>
</reference>